<dbReference type="InterPro" id="IPR027467">
    <property type="entry name" value="MopterinOxRdtase_cofactor_BS"/>
</dbReference>
<dbReference type="PANTHER" id="PTHR43742">
    <property type="entry name" value="TRIMETHYLAMINE-N-OXIDE REDUCTASE"/>
    <property type="match status" value="1"/>
</dbReference>
<dbReference type="GO" id="GO:0009389">
    <property type="term" value="F:dimethyl sulfoxide reductase activity"/>
    <property type="evidence" value="ECO:0007669"/>
    <property type="project" value="InterPro"/>
</dbReference>
<evidence type="ECO:0000256" key="4">
    <source>
        <dbReference type="ARBA" id="ARBA00022485"/>
    </source>
</evidence>
<dbReference type="EMBL" id="SWCJ01000002">
    <property type="protein sequence ID" value="TKB57407.1"/>
    <property type="molecule type" value="Genomic_DNA"/>
</dbReference>
<dbReference type="Gene3D" id="3.40.228.10">
    <property type="entry name" value="Dimethylsulfoxide Reductase, domain 2"/>
    <property type="match status" value="1"/>
</dbReference>
<dbReference type="InterPro" id="IPR006311">
    <property type="entry name" value="TAT_signal"/>
</dbReference>
<reference evidence="13 14" key="1">
    <citation type="submission" date="2019-04" db="EMBL/GenBank/DDBJ databases">
        <authorList>
            <person name="Hwang J.C."/>
        </authorList>
    </citation>
    <scope>NUCLEOTIDE SEQUENCE [LARGE SCALE GENOMIC DNA]</scope>
    <source>
        <strain evidence="13 14">IMCC35002</strain>
    </source>
</reference>
<dbReference type="Gene3D" id="3.40.50.12440">
    <property type="match status" value="2"/>
</dbReference>
<evidence type="ECO:0000256" key="2">
    <source>
        <dbReference type="ARBA" id="ARBA00001966"/>
    </source>
</evidence>
<evidence type="ECO:0000256" key="3">
    <source>
        <dbReference type="ARBA" id="ARBA00010312"/>
    </source>
</evidence>
<keyword evidence="7" id="KW-0732">Signal</keyword>
<evidence type="ECO:0000256" key="7">
    <source>
        <dbReference type="ARBA" id="ARBA00022729"/>
    </source>
</evidence>
<dbReference type="GO" id="GO:0043546">
    <property type="term" value="F:molybdopterin cofactor binding"/>
    <property type="evidence" value="ECO:0007669"/>
    <property type="project" value="InterPro"/>
</dbReference>
<proteinExistence type="inferred from homology"/>
<organism evidence="13 14">
    <name type="scientific">Ferrimonas aestuarii</name>
    <dbReference type="NCBI Taxonomy" id="2569539"/>
    <lineage>
        <taxon>Bacteria</taxon>
        <taxon>Pseudomonadati</taxon>
        <taxon>Pseudomonadota</taxon>
        <taxon>Gammaproteobacteria</taxon>
        <taxon>Alteromonadales</taxon>
        <taxon>Ferrimonadaceae</taxon>
        <taxon>Ferrimonas</taxon>
    </lineage>
</organism>
<dbReference type="PROSITE" id="PS00551">
    <property type="entry name" value="MOLYBDOPTERIN_PROK_1"/>
    <property type="match status" value="1"/>
</dbReference>
<keyword evidence="6" id="KW-0479">Metal-binding</keyword>
<dbReference type="InterPro" id="IPR019546">
    <property type="entry name" value="TAT_signal_bac_arc"/>
</dbReference>
<dbReference type="PROSITE" id="PS51318">
    <property type="entry name" value="TAT"/>
    <property type="match status" value="1"/>
</dbReference>
<dbReference type="SUPFAM" id="SSF50692">
    <property type="entry name" value="ADC-like"/>
    <property type="match status" value="1"/>
</dbReference>
<evidence type="ECO:0000256" key="9">
    <source>
        <dbReference type="ARBA" id="ARBA00023004"/>
    </source>
</evidence>
<keyword evidence="9" id="KW-0408">Iron</keyword>
<dbReference type="NCBIfam" id="TIGR01409">
    <property type="entry name" value="TAT_signal_seq"/>
    <property type="match status" value="1"/>
</dbReference>
<comment type="similarity">
    <text evidence="3">Belongs to the prokaryotic molybdopterin-containing oxidoreductase family.</text>
</comment>
<dbReference type="OrthoDB" id="9815647at2"/>
<gene>
    <name evidence="13" type="ORF">FCL42_03790</name>
</gene>
<dbReference type="Pfam" id="PF04879">
    <property type="entry name" value="Molybdop_Fe4S4"/>
    <property type="match status" value="1"/>
</dbReference>
<comment type="cofactor">
    <cofactor evidence="1">
        <name>Mo-bis(molybdopterin guanine dinucleotide)</name>
        <dbReference type="ChEBI" id="CHEBI:60539"/>
    </cofactor>
</comment>
<keyword evidence="10" id="KW-0411">Iron-sulfur</keyword>
<dbReference type="GO" id="GO:0030151">
    <property type="term" value="F:molybdenum ion binding"/>
    <property type="evidence" value="ECO:0007669"/>
    <property type="project" value="InterPro"/>
</dbReference>
<dbReference type="InterPro" id="IPR006656">
    <property type="entry name" value="Mopterin_OxRdtase"/>
</dbReference>
<dbReference type="InterPro" id="IPR006963">
    <property type="entry name" value="Mopterin_OxRdtase_4Fe-4S_dom"/>
</dbReference>
<dbReference type="GO" id="GO:0009055">
    <property type="term" value="F:electron transfer activity"/>
    <property type="evidence" value="ECO:0007669"/>
    <property type="project" value="TreeGrafter"/>
</dbReference>
<evidence type="ECO:0000256" key="6">
    <source>
        <dbReference type="ARBA" id="ARBA00022723"/>
    </source>
</evidence>
<dbReference type="PROSITE" id="PS51669">
    <property type="entry name" value="4FE4S_MOW_BIS_MGD"/>
    <property type="match status" value="1"/>
</dbReference>
<dbReference type="PANTHER" id="PTHR43742:SF3">
    <property type="entry name" value="DIMETHYL SULFOXIDE REDUCTASE DMSA"/>
    <property type="match status" value="1"/>
</dbReference>
<accession>A0A4U1BQU5</accession>
<comment type="cofactor">
    <cofactor evidence="2">
        <name>[4Fe-4S] cluster</name>
        <dbReference type="ChEBI" id="CHEBI:49883"/>
    </cofactor>
</comment>
<feature type="domain" description="4Fe-4S Mo/W bis-MGD-type" evidence="12">
    <location>
        <begin position="39"/>
        <end position="100"/>
    </location>
</feature>
<name>A0A4U1BQU5_9GAMM</name>
<protein>
    <submittedName>
        <fullName evidence="13">Twin-arginine translocation signal domain-containing protein</fullName>
    </submittedName>
</protein>
<dbReference type="InterPro" id="IPR009010">
    <property type="entry name" value="Asp_de-COase-like_dom_sf"/>
</dbReference>
<dbReference type="InterPro" id="IPR006657">
    <property type="entry name" value="MoPterin_dinucl-bd_dom"/>
</dbReference>
<keyword evidence="14" id="KW-1185">Reference proteome</keyword>
<dbReference type="Pfam" id="PF01568">
    <property type="entry name" value="Molydop_binding"/>
    <property type="match status" value="1"/>
</dbReference>
<dbReference type="Gene3D" id="2.40.40.20">
    <property type="match status" value="1"/>
</dbReference>
<keyword evidence="5" id="KW-0500">Molybdenum</keyword>
<dbReference type="GO" id="GO:0051539">
    <property type="term" value="F:4 iron, 4 sulfur cluster binding"/>
    <property type="evidence" value="ECO:0007669"/>
    <property type="project" value="UniProtKB-KW"/>
</dbReference>
<dbReference type="GO" id="GO:0030288">
    <property type="term" value="C:outer membrane-bounded periplasmic space"/>
    <property type="evidence" value="ECO:0007669"/>
    <property type="project" value="TreeGrafter"/>
</dbReference>
<sequence length="828" mass="91229">MQRRDFLKMSATMSAAAVVTGCGSESAQTPPPEVLPVEEKLNWSACLVNCGSNCPVRVYSRDGVITRIETDFYDNDEYGQHQIRACLRGRSLRKRVYAPDRLKYPMKRIGARGEGKFERISWDEAFSHVASELSRLRGQYGPESTHFTYNSGAGYHFTGKQCLFRLMNIMGGYMGTYGDYSWAQLYKAAQYTYGSASYGWKGSSNSEMTNSDFVLLVGHNPSEIRMSGSGESYDYLKIIQAKQADRAQNGGKFKTVIIDPRYTDSALGKEDQWVPVRPGTDAALMEALAYEIINNNWHDQGFLDTYCQGFDENTMPEGYGYEHSYKAHILGDAADGVAKTPEWAAPICGVPADTIRILAKEFAEASAPFVHIAASLSRQAAGENNTRACYMLPLLVGAVGRAGTNNGALCSGASLSSPKMPTLGNLSKVNKKISFFSWTQAIEDGENMTVLKDGVVLPGDELDENGDGKLGTNIKAIINYAGNALINQHADTSKTREILRDDSKCELIVVIDNWMTPSAEYADIILPDISWLEAEDDLINQSYAAGDTASLIQISSSVGPMWECRDAYDIALGLARAWGVEGQFTEGKTKDQWRTEFYESAQAGTQRFANPLPSKQEMMSKGVYRQYLPDGSYVVLKDFRDNPTGNPLGTPSGKIEIFSSELQKMADTWELAAGDVITALPKYVPTWDGFEVNDNIDGEQEKADKYPLQLHGYHTKGRAHSSYHNVPWLREAVQDAVWMNPMDAAERGLSSDDMVQVFNDRGVIELPVKVTPRIMTGVTALGQGAWLKFNSDASVDVGGCLNTLTSQRPTPVSKGNGQHTNRVEIRKA</sequence>
<evidence type="ECO:0000256" key="8">
    <source>
        <dbReference type="ARBA" id="ARBA00023002"/>
    </source>
</evidence>
<evidence type="ECO:0000313" key="13">
    <source>
        <dbReference type="EMBL" id="TKB57407.1"/>
    </source>
</evidence>
<evidence type="ECO:0000256" key="5">
    <source>
        <dbReference type="ARBA" id="ARBA00022505"/>
    </source>
</evidence>
<dbReference type="CDD" id="cd02794">
    <property type="entry name" value="MopB_CT_DmsA-EC"/>
    <property type="match status" value="1"/>
</dbReference>
<evidence type="ECO:0000313" key="14">
    <source>
        <dbReference type="Proteomes" id="UP000305675"/>
    </source>
</evidence>
<dbReference type="Gene3D" id="3.40.50.740">
    <property type="match status" value="1"/>
</dbReference>
<dbReference type="NCBIfam" id="TIGR02166">
    <property type="entry name" value="dmsA_ynfE"/>
    <property type="match status" value="1"/>
</dbReference>
<comment type="caution">
    <text evidence="13">The sequence shown here is derived from an EMBL/GenBank/DDBJ whole genome shotgun (WGS) entry which is preliminary data.</text>
</comment>
<evidence type="ECO:0000256" key="10">
    <source>
        <dbReference type="ARBA" id="ARBA00023014"/>
    </source>
</evidence>
<dbReference type="GO" id="GO:0009061">
    <property type="term" value="P:anaerobic respiration"/>
    <property type="evidence" value="ECO:0007669"/>
    <property type="project" value="TreeGrafter"/>
</dbReference>
<dbReference type="InterPro" id="IPR011888">
    <property type="entry name" value="Anaer_DMSO_reductase"/>
</dbReference>
<dbReference type="Proteomes" id="UP000305675">
    <property type="component" value="Unassembled WGS sequence"/>
</dbReference>
<dbReference type="RefSeq" id="WP_136862053.1">
    <property type="nucleotide sequence ID" value="NZ_SWCJ01000002.1"/>
</dbReference>
<dbReference type="SUPFAM" id="SSF53706">
    <property type="entry name" value="Formate dehydrogenase/DMSO reductase, domains 1-3"/>
    <property type="match status" value="1"/>
</dbReference>
<dbReference type="AlphaFoldDB" id="A0A4U1BQU5"/>
<dbReference type="PROSITE" id="PS51257">
    <property type="entry name" value="PROKAR_LIPOPROTEIN"/>
    <property type="match status" value="1"/>
</dbReference>
<feature type="compositionally biased region" description="Polar residues" evidence="11">
    <location>
        <begin position="807"/>
        <end position="820"/>
    </location>
</feature>
<keyword evidence="8" id="KW-0560">Oxidoreductase</keyword>
<evidence type="ECO:0000256" key="11">
    <source>
        <dbReference type="SAM" id="MobiDB-lite"/>
    </source>
</evidence>
<feature type="region of interest" description="Disordered" evidence="11">
    <location>
        <begin position="807"/>
        <end position="828"/>
    </location>
</feature>
<dbReference type="Pfam" id="PF00384">
    <property type="entry name" value="Molybdopterin"/>
    <property type="match status" value="1"/>
</dbReference>
<dbReference type="SMART" id="SM00926">
    <property type="entry name" value="Molybdop_Fe4S4"/>
    <property type="match status" value="1"/>
</dbReference>
<evidence type="ECO:0000259" key="12">
    <source>
        <dbReference type="PROSITE" id="PS51669"/>
    </source>
</evidence>
<evidence type="ECO:0000256" key="1">
    <source>
        <dbReference type="ARBA" id="ARBA00001942"/>
    </source>
</evidence>
<keyword evidence="4" id="KW-0004">4Fe-4S</keyword>
<dbReference type="InterPro" id="IPR050612">
    <property type="entry name" value="Prok_Mopterin_Oxidored"/>
</dbReference>